<organism evidence="9 10">
    <name type="scientific">Jiangella asiatica</name>
    <dbReference type="NCBI Taxonomy" id="2530372"/>
    <lineage>
        <taxon>Bacteria</taxon>
        <taxon>Bacillati</taxon>
        <taxon>Actinomycetota</taxon>
        <taxon>Actinomycetes</taxon>
        <taxon>Jiangellales</taxon>
        <taxon>Jiangellaceae</taxon>
        <taxon>Jiangella</taxon>
    </lineage>
</organism>
<dbReference type="PANTHER" id="PTHR30572">
    <property type="entry name" value="MEMBRANE COMPONENT OF TRANSPORTER-RELATED"/>
    <property type="match status" value="1"/>
</dbReference>
<dbReference type="GO" id="GO:0005886">
    <property type="term" value="C:plasma membrane"/>
    <property type="evidence" value="ECO:0007669"/>
    <property type="project" value="UniProtKB-SubCell"/>
</dbReference>
<keyword evidence="3 7" id="KW-0812">Transmembrane</keyword>
<feature type="domain" description="ABC3 transporter permease C-terminal" evidence="8">
    <location>
        <begin position="613"/>
        <end position="717"/>
    </location>
</feature>
<sequence>MWPPADPRQPRRARTRAGMGRLVRAELRAHWGRALALGLGVVAATTAFTVLTGASEVERLELRGEVVAAQDDYHILVRPPGSRSELEAVAGLVRPYQLSGQFGGIALDDYDAIRELSGVEVAAPVAMVGYVMTATQVAVEAGPRDETGRELLVADVVHTTDRGLTAIEQPAASYSYVTPNPITFVGPAGDDAAPYGLVETAPDGSTTLVCPAWQDLASAPDVPATAARERSRTCESTQPGHDAAARQWQAPDQRTVVVEWSFPMLVAAVDPAQEAALNQGSGQPASLLALGDAPPASGTGSRPVPVVVAAEPQVDAQAEVTVRELPGEAADRLASGLTLEQVGELLTTPGAVVATETVTAQQAYEVLVEQARTSGTNIVVDSFWTTLPTTYDVGADGVLAPRPVENPWDVWRSPLRAGGYVPAPPLVADTGFREVRPHPGTASGQSQLPQMQIVGVFDDVEAAEFDGAHGLPPADARSSELLGGVPLLPSGSPAAYHLGPPTAFIRLSDLETFTRSGIELAEPDAPISAVRVRVAGVSGVSAVERERVRLVADQIRAATGLDVDVVLGSSATEQTVALPEGAFGRPELALVETWLRQGVVAAVMRAVDHKSVALFVLVLAVSALFVANVSAASARSRRGELAVLSRVGWSRRHILRLLLTEVMLVGGAAGVTGALVSVAVGRISGLDVTADRAAVAIPAAVLVALGAAAFPAWRASRPATAAVLQPGGVRVRRMAARAPTVRGLWSLAVANVVRSPGRTGLGVVAVALGCAALTVLLGITVAFHGAVVGSVLGDAVSLRAREIDYVAALVTVALSSVAVADVVFLNVRDRRAEIAVLQAVGWGDGRVRRLVLTEAALIGLAGAVLGTVAGLVLAAGLAGEFQPELVVVAVTTVAGGTAVPVLASLVPAAALRRMTVATTLTRDA</sequence>
<reference evidence="9 10" key="1">
    <citation type="submission" date="2019-03" db="EMBL/GenBank/DDBJ databases">
        <title>Draft genome sequences of novel Actinobacteria.</title>
        <authorList>
            <person name="Sahin N."/>
            <person name="Ay H."/>
            <person name="Saygin H."/>
        </authorList>
    </citation>
    <scope>NUCLEOTIDE SEQUENCE [LARGE SCALE GENOMIC DNA]</scope>
    <source>
        <strain evidence="9 10">5K138</strain>
    </source>
</reference>
<comment type="caution">
    <text evidence="9">The sequence shown here is derived from an EMBL/GenBank/DDBJ whole genome shotgun (WGS) entry which is preliminary data.</text>
</comment>
<evidence type="ECO:0000256" key="3">
    <source>
        <dbReference type="ARBA" id="ARBA00022692"/>
    </source>
</evidence>
<feature type="transmembrane region" description="Helical" evidence="7">
    <location>
        <begin position="655"/>
        <end position="681"/>
    </location>
</feature>
<evidence type="ECO:0000313" key="10">
    <source>
        <dbReference type="Proteomes" id="UP000294739"/>
    </source>
</evidence>
<evidence type="ECO:0000256" key="4">
    <source>
        <dbReference type="ARBA" id="ARBA00022989"/>
    </source>
</evidence>
<dbReference type="Pfam" id="PF02687">
    <property type="entry name" value="FtsX"/>
    <property type="match status" value="2"/>
</dbReference>
<evidence type="ECO:0000256" key="1">
    <source>
        <dbReference type="ARBA" id="ARBA00004651"/>
    </source>
</evidence>
<keyword evidence="4 7" id="KW-1133">Transmembrane helix</keyword>
<evidence type="ECO:0000313" key="9">
    <source>
        <dbReference type="EMBL" id="TDE01811.1"/>
    </source>
</evidence>
<feature type="transmembrane region" description="Helical" evidence="7">
    <location>
        <begin position="761"/>
        <end position="785"/>
    </location>
</feature>
<name>A0A4R5CSF5_9ACTN</name>
<dbReference type="RefSeq" id="WP_131898807.1">
    <property type="nucleotide sequence ID" value="NZ_SMKZ01000039.1"/>
</dbReference>
<dbReference type="GO" id="GO:0022857">
    <property type="term" value="F:transmembrane transporter activity"/>
    <property type="evidence" value="ECO:0007669"/>
    <property type="project" value="TreeGrafter"/>
</dbReference>
<dbReference type="OrthoDB" id="3268975at2"/>
<dbReference type="Proteomes" id="UP000294739">
    <property type="component" value="Unassembled WGS sequence"/>
</dbReference>
<dbReference type="InterPro" id="IPR050250">
    <property type="entry name" value="Macrolide_Exporter_MacB"/>
</dbReference>
<protein>
    <submittedName>
        <fullName evidence="9">FtsX-like permease family protein</fullName>
    </submittedName>
</protein>
<feature type="transmembrane region" description="Helical" evidence="7">
    <location>
        <begin position="855"/>
        <end position="879"/>
    </location>
</feature>
<comment type="subcellular location">
    <subcellularLocation>
        <location evidence="1">Cell membrane</location>
        <topology evidence="1">Multi-pass membrane protein</topology>
    </subcellularLocation>
</comment>
<evidence type="ECO:0000256" key="2">
    <source>
        <dbReference type="ARBA" id="ARBA00022475"/>
    </source>
</evidence>
<dbReference type="AlphaFoldDB" id="A0A4R5CSF5"/>
<keyword evidence="2" id="KW-1003">Cell membrane</keyword>
<feature type="transmembrane region" description="Helical" evidence="7">
    <location>
        <begin position="612"/>
        <end position="634"/>
    </location>
</feature>
<evidence type="ECO:0000256" key="7">
    <source>
        <dbReference type="SAM" id="Phobius"/>
    </source>
</evidence>
<evidence type="ECO:0000256" key="5">
    <source>
        <dbReference type="ARBA" id="ARBA00023136"/>
    </source>
</evidence>
<feature type="transmembrane region" description="Helical" evidence="7">
    <location>
        <begin position="693"/>
        <end position="713"/>
    </location>
</feature>
<comment type="similarity">
    <text evidence="6">Belongs to the ABC-4 integral membrane protein family.</text>
</comment>
<accession>A0A4R5CSF5</accession>
<gene>
    <name evidence="9" type="ORF">E1269_22645</name>
</gene>
<evidence type="ECO:0000256" key="6">
    <source>
        <dbReference type="ARBA" id="ARBA00038076"/>
    </source>
</evidence>
<feature type="transmembrane region" description="Helical" evidence="7">
    <location>
        <begin position="885"/>
        <end position="906"/>
    </location>
</feature>
<dbReference type="PANTHER" id="PTHR30572:SF4">
    <property type="entry name" value="ABC TRANSPORTER PERMEASE YTRF"/>
    <property type="match status" value="1"/>
</dbReference>
<dbReference type="EMBL" id="SMKZ01000039">
    <property type="protein sequence ID" value="TDE01811.1"/>
    <property type="molecule type" value="Genomic_DNA"/>
</dbReference>
<proteinExistence type="inferred from homology"/>
<dbReference type="InterPro" id="IPR003838">
    <property type="entry name" value="ABC3_permease_C"/>
</dbReference>
<keyword evidence="5 7" id="KW-0472">Membrane</keyword>
<dbReference type="InParanoid" id="A0A4R5CSF5"/>
<feature type="transmembrane region" description="Helical" evidence="7">
    <location>
        <begin position="805"/>
        <end position="827"/>
    </location>
</feature>
<keyword evidence="10" id="KW-1185">Reference proteome</keyword>
<evidence type="ECO:0000259" key="8">
    <source>
        <dbReference type="Pfam" id="PF02687"/>
    </source>
</evidence>
<feature type="domain" description="ABC3 transporter permease C-terminal" evidence="8">
    <location>
        <begin position="806"/>
        <end position="914"/>
    </location>
</feature>